<evidence type="ECO:0000313" key="4">
    <source>
        <dbReference type="Proteomes" id="UP000316921"/>
    </source>
</evidence>
<evidence type="ECO:0000256" key="1">
    <source>
        <dbReference type="SAM" id="MobiDB-lite"/>
    </source>
</evidence>
<sequence length="590" mass="63117" precursor="true">MRAMTGQGLLVAAALGLFGLEPAVAAEGGAEAGSTAPAVERMEERRVEVRVTDSIAESVYLNAGRNDGLRVGDTVRLSPAGAAPVEAEIEMVSASSCRARVLAPGEPPPRDTLGEVFVPGERFSAEPQAKVVDPRAGTHSDGDAPPLQPIVQAVPHPPWAATEGEGTRDPAAPLLAQPEGSKPAEREPMVSGRLRLRAVTATSDGTDVDSSRLVFGADLTATNPFGQGGELTLDAETLWRAYSADVEDDSDLIGRVDELAYSIGGDRERPTSLTVGRFSQRGLSRLGRLDGVELSHRDGGDRRWGASIGLIPDLNTSATPFEADEAQVAVSVDQPLGDRSLGSVTLGLQKTWFQGSSDRNLIVVGLDARPAGWMIRGGALIDYYASSTASTPAGFDLTEYYLNVDRPLGQSVGLGVFATRFSLADLKKNELYGDPQLVLGQGPVDRFGGRVWWRATSHWRLEAGVQRFQDSEDTGGGYTLRANGNNLDAWHTGLSISARTNETRYNDQIGVGLDAHWPVFERSNLSAGYSFLRFEPTGLQAALETHDQHSVRMGFDTRIGDDWSLSANVDRVFDTDTDAMVVGLTASLRF</sequence>
<dbReference type="Proteomes" id="UP000316921">
    <property type="component" value="Chromosome"/>
</dbReference>
<feature type="chain" id="PRO_5022143681" evidence="2">
    <location>
        <begin position="26"/>
        <end position="590"/>
    </location>
</feature>
<protein>
    <submittedName>
        <fullName evidence="3">Uncharacterized protein</fullName>
    </submittedName>
</protein>
<name>A0A518BER1_9BACT</name>
<evidence type="ECO:0000313" key="3">
    <source>
        <dbReference type="EMBL" id="QDU65446.1"/>
    </source>
</evidence>
<dbReference type="EMBL" id="CP036287">
    <property type="protein sequence ID" value="QDU65446.1"/>
    <property type="molecule type" value="Genomic_DNA"/>
</dbReference>
<dbReference type="KEGG" id="pbap:Pla133_05110"/>
<keyword evidence="4" id="KW-1185">Reference proteome</keyword>
<feature type="signal peptide" evidence="2">
    <location>
        <begin position="1"/>
        <end position="25"/>
    </location>
</feature>
<feature type="region of interest" description="Disordered" evidence="1">
    <location>
        <begin position="157"/>
        <end position="189"/>
    </location>
</feature>
<evidence type="ECO:0000256" key="2">
    <source>
        <dbReference type="SAM" id="SignalP"/>
    </source>
</evidence>
<proteinExistence type="predicted"/>
<accession>A0A518BER1</accession>
<gene>
    <name evidence="3" type="ORF">Pla133_05110</name>
</gene>
<dbReference type="AlphaFoldDB" id="A0A518BER1"/>
<organism evidence="3 4">
    <name type="scientific">Engelhardtia mirabilis</name>
    <dbReference type="NCBI Taxonomy" id="2528011"/>
    <lineage>
        <taxon>Bacteria</taxon>
        <taxon>Pseudomonadati</taxon>
        <taxon>Planctomycetota</taxon>
        <taxon>Planctomycetia</taxon>
        <taxon>Planctomycetia incertae sedis</taxon>
        <taxon>Engelhardtia</taxon>
    </lineage>
</organism>
<keyword evidence="2" id="KW-0732">Signal</keyword>
<reference evidence="3 4" key="1">
    <citation type="submission" date="2019-02" db="EMBL/GenBank/DDBJ databases">
        <title>Deep-cultivation of Planctomycetes and their phenomic and genomic characterization uncovers novel biology.</title>
        <authorList>
            <person name="Wiegand S."/>
            <person name="Jogler M."/>
            <person name="Boedeker C."/>
            <person name="Pinto D."/>
            <person name="Vollmers J."/>
            <person name="Rivas-Marin E."/>
            <person name="Kohn T."/>
            <person name="Peeters S.H."/>
            <person name="Heuer A."/>
            <person name="Rast P."/>
            <person name="Oberbeckmann S."/>
            <person name="Bunk B."/>
            <person name="Jeske O."/>
            <person name="Meyerdierks A."/>
            <person name="Storesund J.E."/>
            <person name="Kallscheuer N."/>
            <person name="Luecker S."/>
            <person name="Lage O.M."/>
            <person name="Pohl T."/>
            <person name="Merkel B.J."/>
            <person name="Hornburger P."/>
            <person name="Mueller R.-W."/>
            <person name="Bruemmer F."/>
            <person name="Labrenz M."/>
            <person name="Spormann A.M."/>
            <person name="Op den Camp H."/>
            <person name="Overmann J."/>
            <person name="Amann R."/>
            <person name="Jetten M.S.M."/>
            <person name="Mascher T."/>
            <person name="Medema M.H."/>
            <person name="Devos D.P."/>
            <person name="Kaster A.-K."/>
            <person name="Ovreas L."/>
            <person name="Rohde M."/>
            <person name="Galperin M.Y."/>
            <person name="Jogler C."/>
        </authorList>
    </citation>
    <scope>NUCLEOTIDE SEQUENCE [LARGE SCALE GENOMIC DNA]</scope>
    <source>
        <strain evidence="3 4">Pla133</strain>
    </source>
</reference>